<dbReference type="Proteomes" id="UP001630127">
    <property type="component" value="Unassembled WGS sequence"/>
</dbReference>
<sequence>MGEFRKDGALDPRIVSFVVSVLERKYAEGIRMKGFEDLLKKQEVRVQGFMEAMAADKKDLEDKILGLEETLDSRNLELKEQMETNSAEMKSFMATNSNDCQFNNLVKI</sequence>
<evidence type="ECO:0000313" key="3">
    <source>
        <dbReference type="Proteomes" id="UP001630127"/>
    </source>
</evidence>
<keyword evidence="1" id="KW-0175">Coiled coil</keyword>
<proteinExistence type="predicted"/>
<protein>
    <submittedName>
        <fullName evidence="2">Uncharacterized protein</fullName>
    </submittedName>
</protein>
<evidence type="ECO:0000256" key="1">
    <source>
        <dbReference type="SAM" id="Coils"/>
    </source>
</evidence>
<evidence type="ECO:0000313" key="2">
    <source>
        <dbReference type="EMBL" id="KAL3534598.1"/>
    </source>
</evidence>
<accession>A0ABD3ATW0</accession>
<reference evidence="2 3" key="1">
    <citation type="submission" date="2024-11" db="EMBL/GenBank/DDBJ databases">
        <title>A near-complete genome assembly of Cinchona calisaya.</title>
        <authorList>
            <person name="Lian D.C."/>
            <person name="Zhao X.W."/>
            <person name="Wei L."/>
        </authorList>
    </citation>
    <scope>NUCLEOTIDE SEQUENCE [LARGE SCALE GENOMIC DNA]</scope>
    <source>
        <tissue evidence="2">Nenye</tissue>
    </source>
</reference>
<gene>
    <name evidence="2" type="ORF">ACH5RR_003059</name>
</gene>
<organism evidence="2 3">
    <name type="scientific">Cinchona calisaya</name>
    <dbReference type="NCBI Taxonomy" id="153742"/>
    <lineage>
        <taxon>Eukaryota</taxon>
        <taxon>Viridiplantae</taxon>
        <taxon>Streptophyta</taxon>
        <taxon>Embryophyta</taxon>
        <taxon>Tracheophyta</taxon>
        <taxon>Spermatophyta</taxon>
        <taxon>Magnoliopsida</taxon>
        <taxon>eudicotyledons</taxon>
        <taxon>Gunneridae</taxon>
        <taxon>Pentapetalae</taxon>
        <taxon>asterids</taxon>
        <taxon>lamiids</taxon>
        <taxon>Gentianales</taxon>
        <taxon>Rubiaceae</taxon>
        <taxon>Cinchonoideae</taxon>
        <taxon>Cinchoneae</taxon>
        <taxon>Cinchona</taxon>
    </lineage>
</organism>
<dbReference type="EMBL" id="JBJUIK010000002">
    <property type="protein sequence ID" value="KAL3534598.1"/>
    <property type="molecule type" value="Genomic_DNA"/>
</dbReference>
<dbReference type="AlphaFoldDB" id="A0ABD3ATW0"/>
<keyword evidence="3" id="KW-1185">Reference proteome</keyword>
<name>A0ABD3ATW0_9GENT</name>
<feature type="coiled-coil region" evidence="1">
    <location>
        <begin position="50"/>
        <end position="77"/>
    </location>
</feature>
<comment type="caution">
    <text evidence="2">The sequence shown here is derived from an EMBL/GenBank/DDBJ whole genome shotgun (WGS) entry which is preliminary data.</text>
</comment>